<dbReference type="STRING" id="1396821.SAMN05444515_11928"/>
<proteinExistence type="predicted"/>
<dbReference type="OrthoDB" id="9789432at2"/>
<dbReference type="Pfam" id="PF08897">
    <property type="entry name" value="DUF1841"/>
    <property type="match status" value="1"/>
</dbReference>
<evidence type="ECO:0000313" key="1">
    <source>
        <dbReference type="EMBL" id="SEL51639.1"/>
    </source>
</evidence>
<name>A0A1H7QUT0_9GAMM</name>
<organism evidence="1 2">
    <name type="scientific">Ectothiorhodospira marina</name>
    <dbReference type="NCBI Taxonomy" id="1396821"/>
    <lineage>
        <taxon>Bacteria</taxon>
        <taxon>Pseudomonadati</taxon>
        <taxon>Pseudomonadota</taxon>
        <taxon>Gammaproteobacteria</taxon>
        <taxon>Chromatiales</taxon>
        <taxon>Ectothiorhodospiraceae</taxon>
        <taxon>Ectothiorhodospira</taxon>
    </lineage>
</organism>
<dbReference type="InterPro" id="IPR014993">
    <property type="entry name" value="DUF1841"/>
</dbReference>
<gene>
    <name evidence="1" type="ORF">SAMN05444515_11928</name>
</gene>
<evidence type="ECO:0008006" key="3">
    <source>
        <dbReference type="Google" id="ProtNLM"/>
    </source>
</evidence>
<dbReference type="Proteomes" id="UP000199256">
    <property type="component" value="Unassembled WGS sequence"/>
</dbReference>
<protein>
    <recommendedName>
        <fullName evidence="3">DUF1841 domain-containing protein</fullName>
    </recommendedName>
</protein>
<sequence>MFANQNRDQLRAMYCQAWRKYQAGEALEPLERQIAELVGEHPEYHAQIQDPEVARAAEFTVEQGVTNPFLHMGMHLALRDQVGMDRPAGIAKAYQGLVRRLGAHEAEHAMMECLGTALWEAQRFGRPPDESAYLECVRKL</sequence>
<evidence type="ECO:0000313" key="2">
    <source>
        <dbReference type="Proteomes" id="UP000199256"/>
    </source>
</evidence>
<reference evidence="2" key="1">
    <citation type="submission" date="2016-10" db="EMBL/GenBank/DDBJ databases">
        <authorList>
            <person name="Varghese N."/>
            <person name="Submissions S."/>
        </authorList>
    </citation>
    <scope>NUCLEOTIDE SEQUENCE [LARGE SCALE GENOMIC DNA]</scope>
    <source>
        <strain evidence="2">DSM 241</strain>
    </source>
</reference>
<keyword evidence="2" id="KW-1185">Reference proteome</keyword>
<dbReference type="EMBL" id="FOAA01000019">
    <property type="protein sequence ID" value="SEL51639.1"/>
    <property type="molecule type" value="Genomic_DNA"/>
</dbReference>
<accession>A0A1H7QUT0</accession>
<dbReference type="RefSeq" id="WP_090255283.1">
    <property type="nucleotide sequence ID" value="NZ_FOAA01000019.1"/>
</dbReference>
<dbReference type="AlphaFoldDB" id="A0A1H7QUT0"/>